<evidence type="ECO:0000313" key="7">
    <source>
        <dbReference type="Proteomes" id="UP000614424"/>
    </source>
</evidence>
<dbReference type="PANTHER" id="PTHR10146:SF14">
    <property type="entry name" value="PYRIDOXAL PHOSPHATE HOMEOSTASIS PROTEIN"/>
    <property type="match status" value="1"/>
</dbReference>
<dbReference type="CDD" id="cd00635">
    <property type="entry name" value="PLPDE_III_YBL036c_like"/>
    <property type="match status" value="1"/>
</dbReference>
<reference evidence="6 7" key="1">
    <citation type="submission" date="2020-08" db="EMBL/GenBank/DDBJ databases">
        <title>Bridging the membrane lipid divide: bacteria of the FCB group superphylum have the potential to synthesize archaeal ether lipids.</title>
        <authorList>
            <person name="Villanueva L."/>
            <person name="Von Meijenfeldt F.A.B."/>
            <person name="Westbye A.B."/>
            <person name="Yadav S."/>
            <person name="Hopmans E.C."/>
            <person name="Dutilh B.E."/>
            <person name="Sinninghe Damste J.S."/>
        </authorList>
    </citation>
    <scope>NUCLEOTIDE SEQUENCE [LARGE SCALE GENOMIC DNA]</scope>
    <source>
        <strain evidence="6">NIOZ-UU47</strain>
    </source>
</reference>
<evidence type="ECO:0000256" key="1">
    <source>
        <dbReference type="ARBA" id="ARBA00022898"/>
    </source>
</evidence>
<feature type="modified residue" description="N6-(pyridoxal phosphate)lysine" evidence="2 3">
    <location>
        <position position="36"/>
    </location>
</feature>
<dbReference type="SUPFAM" id="SSF51419">
    <property type="entry name" value="PLP-binding barrel"/>
    <property type="match status" value="1"/>
</dbReference>
<protein>
    <recommendedName>
        <fullName evidence="2">Pyridoxal phosphate homeostasis protein</fullName>
        <shortName evidence="2">PLP homeostasis protein</shortName>
    </recommendedName>
</protein>
<dbReference type="InterPro" id="IPR029066">
    <property type="entry name" value="PLP-binding_barrel"/>
</dbReference>
<evidence type="ECO:0000313" key="6">
    <source>
        <dbReference type="EMBL" id="MBC8316377.1"/>
    </source>
</evidence>
<dbReference type="FunFam" id="3.20.20.10:FF:000018">
    <property type="entry name" value="Pyridoxal phosphate homeostasis protein"/>
    <property type="match status" value="1"/>
</dbReference>
<evidence type="ECO:0000259" key="5">
    <source>
        <dbReference type="Pfam" id="PF01168"/>
    </source>
</evidence>
<dbReference type="Pfam" id="PF01168">
    <property type="entry name" value="Ala_racemase_N"/>
    <property type="match status" value="1"/>
</dbReference>
<dbReference type="AlphaFoldDB" id="A0A8J6NA80"/>
<comment type="caution">
    <text evidence="6">The sequence shown here is derived from an EMBL/GenBank/DDBJ whole genome shotgun (WGS) entry which is preliminary data.</text>
</comment>
<evidence type="ECO:0000256" key="4">
    <source>
        <dbReference type="RuleBase" id="RU004514"/>
    </source>
</evidence>
<evidence type="ECO:0000256" key="3">
    <source>
        <dbReference type="PIRSR" id="PIRSR004848-1"/>
    </source>
</evidence>
<organism evidence="6 7">
    <name type="scientific">Candidatus Desulfobia pelagia</name>
    <dbReference type="NCBI Taxonomy" id="2841692"/>
    <lineage>
        <taxon>Bacteria</taxon>
        <taxon>Pseudomonadati</taxon>
        <taxon>Thermodesulfobacteriota</taxon>
        <taxon>Desulfobulbia</taxon>
        <taxon>Desulfobulbales</taxon>
        <taxon>Desulfobulbaceae</taxon>
        <taxon>Candidatus Desulfobia</taxon>
    </lineage>
</organism>
<dbReference type="GO" id="GO:0030170">
    <property type="term" value="F:pyridoxal phosphate binding"/>
    <property type="evidence" value="ECO:0007669"/>
    <property type="project" value="UniProtKB-UniRule"/>
</dbReference>
<dbReference type="PIRSF" id="PIRSF004848">
    <property type="entry name" value="YBL036c_PLPDEIII"/>
    <property type="match status" value="1"/>
</dbReference>
<dbReference type="Proteomes" id="UP000614424">
    <property type="component" value="Unassembled WGS sequence"/>
</dbReference>
<keyword evidence="1 2" id="KW-0663">Pyridoxal phosphate</keyword>
<dbReference type="InterPro" id="IPR001608">
    <property type="entry name" value="Ala_racemase_N"/>
</dbReference>
<dbReference type="NCBIfam" id="TIGR00044">
    <property type="entry name" value="YggS family pyridoxal phosphate-dependent enzyme"/>
    <property type="match status" value="1"/>
</dbReference>
<accession>A0A8J6NA80</accession>
<name>A0A8J6NA80_9BACT</name>
<dbReference type="EMBL" id="JACNJZ010000028">
    <property type="protein sequence ID" value="MBC8316377.1"/>
    <property type="molecule type" value="Genomic_DNA"/>
</dbReference>
<dbReference type="PROSITE" id="PS01211">
    <property type="entry name" value="UPF0001"/>
    <property type="match status" value="1"/>
</dbReference>
<evidence type="ECO:0000256" key="2">
    <source>
        <dbReference type="HAMAP-Rule" id="MF_02087"/>
    </source>
</evidence>
<comment type="cofactor">
    <cofactor evidence="3">
        <name>pyridoxal 5'-phosphate</name>
        <dbReference type="ChEBI" id="CHEBI:597326"/>
    </cofactor>
</comment>
<proteinExistence type="inferred from homology"/>
<dbReference type="PANTHER" id="PTHR10146">
    <property type="entry name" value="PROLINE SYNTHETASE CO-TRANSCRIBED BACTERIAL HOMOLOG PROTEIN"/>
    <property type="match status" value="1"/>
</dbReference>
<comment type="similarity">
    <text evidence="2 4">Belongs to the pyridoxal phosphate-binding protein YggS/PROSC family.</text>
</comment>
<comment type="function">
    <text evidence="2">Pyridoxal 5'-phosphate (PLP)-binding protein, which is involved in PLP homeostasis.</text>
</comment>
<gene>
    <name evidence="6" type="ORF">H8E41_00620</name>
</gene>
<dbReference type="InterPro" id="IPR011078">
    <property type="entry name" value="PyrdxlP_homeostasis"/>
</dbReference>
<feature type="domain" description="Alanine racemase N-terminal" evidence="5">
    <location>
        <begin position="28"/>
        <end position="230"/>
    </location>
</feature>
<dbReference type="Gene3D" id="3.20.20.10">
    <property type="entry name" value="Alanine racemase"/>
    <property type="match status" value="1"/>
</dbReference>
<sequence length="235" mass="26474">MEDINSNLESLYKKIAAAALRVHRNPQDIRLVAVSKRMPAHFVKTALACGQKIFGENYLQDAQKKIEEIGPGPEWHFIGHIQSNKAKNVVSLFDMIHTVDREKLARAINSHAGKIGKKTSVLVQVNVGKEEQKAGVLPEQTEELLKKLQQFDCLLVKGLMTMPPYRNNPEDVRPYFRALREIAEQYTPKGYFHQPDKVELSMGMSHDFEVAIEEGATLIRVGTAIFGPRPSLEKS</sequence>
<dbReference type="HAMAP" id="MF_02087">
    <property type="entry name" value="PLP_homeostasis"/>
    <property type="match status" value="1"/>
</dbReference>